<keyword evidence="9" id="KW-0862">Zinc</keyword>
<keyword evidence="4 5" id="KW-0325">Glycoprotein</keyword>
<dbReference type="GO" id="GO:0008241">
    <property type="term" value="F:peptidyl-dipeptidase activity"/>
    <property type="evidence" value="ECO:0007669"/>
    <property type="project" value="InterPro"/>
</dbReference>
<proteinExistence type="evidence at transcript level"/>
<dbReference type="GO" id="GO:0005886">
    <property type="term" value="C:plasma membrane"/>
    <property type="evidence" value="ECO:0007669"/>
    <property type="project" value="TreeGrafter"/>
</dbReference>
<dbReference type="GO" id="GO:0004180">
    <property type="term" value="F:carboxypeptidase activity"/>
    <property type="evidence" value="ECO:0007669"/>
    <property type="project" value="UniProtKB-KW"/>
</dbReference>
<dbReference type="PROSITE" id="PS51257">
    <property type="entry name" value="PROKAR_LIPOPROTEIN"/>
    <property type="match status" value="1"/>
</dbReference>
<name>A0A1B1V3J0_9DIPT</name>
<dbReference type="PRINTS" id="PR00791">
    <property type="entry name" value="PEPDIPTASEA"/>
</dbReference>
<dbReference type="EC" id="3.4.-.-" evidence="9"/>
<evidence type="ECO:0000256" key="7">
    <source>
        <dbReference type="PIRSR" id="PIRSR601548-4"/>
    </source>
</evidence>
<organism evidence="11">
    <name type="scientific">Bichromomyia olmeca</name>
    <dbReference type="NCBI Taxonomy" id="715919"/>
    <lineage>
        <taxon>Eukaryota</taxon>
        <taxon>Metazoa</taxon>
        <taxon>Ecdysozoa</taxon>
        <taxon>Arthropoda</taxon>
        <taxon>Hexapoda</taxon>
        <taxon>Insecta</taxon>
        <taxon>Pterygota</taxon>
        <taxon>Neoptera</taxon>
        <taxon>Endopterygota</taxon>
        <taxon>Diptera</taxon>
        <taxon>Nematocera</taxon>
        <taxon>Psychodoidea</taxon>
        <taxon>Psychodidae</taxon>
        <taxon>Bichromomyia</taxon>
    </lineage>
</organism>
<dbReference type="GO" id="GO:0046872">
    <property type="term" value="F:metal ion binding"/>
    <property type="evidence" value="ECO:0007669"/>
    <property type="project" value="UniProtKB-KW"/>
</dbReference>
<dbReference type="GO" id="GO:0006508">
    <property type="term" value="P:proteolysis"/>
    <property type="evidence" value="ECO:0007669"/>
    <property type="project" value="UniProtKB-KW"/>
</dbReference>
<evidence type="ECO:0000256" key="6">
    <source>
        <dbReference type="PIRSR" id="PIRSR601548-2"/>
    </source>
</evidence>
<dbReference type="AlphaFoldDB" id="A0A1B1V3J0"/>
<evidence type="ECO:0000256" key="2">
    <source>
        <dbReference type="ARBA" id="ARBA00022729"/>
    </source>
</evidence>
<dbReference type="GO" id="GO:0008237">
    <property type="term" value="F:metallopeptidase activity"/>
    <property type="evidence" value="ECO:0007669"/>
    <property type="project" value="UniProtKB-KW"/>
</dbReference>
<evidence type="ECO:0000256" key="8">
    <source>
        <dbReference type="PROSITE-ProRule" id="PRU01355"/>
    </source>
</evidence>
<evidence type="ECO:0000256" key="3">
    <source>
        <dbReference type="ARBA" id="ARBA00023157"/>
    </source>
</evidence>
<feature type="glycosylation site" description="N-linked (GlcNAc...) asparagine" evidence="5">
    <location>
        <position position="66"/>
    </location>
</feature>
<dbReference type="PROSITE" id="PS52011">
    <property type="entry name" value="PEPTIDASE_M2"/>
    <property type="match status" value="1"/>
</dbReference>
<protein>
    <recommendedName>
        <fullName evidence="9">Angiotensin-converting enzyme</fullName>
        <ecNumber evidence="9">3.4.-.-</ecNumber>
    </recommendedName>
</protein>
<feature type="disulfide bond" evidence="7 8">
    <location>
        <begin position="146"/>
        <end position="154"/>
    </location>
</feature>
<keyword evidence="2 10" id="KW-0732">Signal</keyword>
<evidence type="ECO:0000256" key="4">
    <source>
        <dbReference type="ARBA" id="ARBA00023180"/>
    </source>
</evidence>
<comment type="caution">
    <text evidence="8">Lacks conserved residue(s) required for the propagation of feature annotation.</text>
</comment>
<keyword evidence="9" id="KW-0482">Metalloprotease</keyword>
<comment type="similarity">
    <text evidence="1 8 9">Belongs to the peptidase M2 family.</text>
</comment>
<dbReference type="EMBL" id="KX011397">
    <property type="protein sequence ID" value="ANW11475.1"/>
    <property type="molecule type" value="mRNA"/>
</dbReference>
<keyword evidence="9" id="KW-0121">Carboxypeptidase</keyword>
<dbReference type="PANTHER" id="PTHR10514:SF44">
    <property type="entry name" value="ANGIOTENSIN-CONVERTING ENZYME-RELATED"/>
    <property type="match status" value="1"/>
</dbReference>
<keyword evidence="9" id="KW-0479">Metal-binding</keyword>
<sequence length="313" mass="36191">MCIMRFSVLFITALTVTVVSCAVLKKSGETPEEEESRAVLRLKEINEELDSKKNYNTVASWAYASNITEDNLKRMNDVSVETAKYYKELASELKGFNAKEYKSEDLKRQIKKLSKLGYSALSSEKYKELLEAITWMESNYAKVKVCSYKDPKKCDLALEPEITEILIKSRDPEELKYYWKQWYDKAGTPTRESFNKYVELNREAAVLDGFKSGAESWLDEYEDETFEKQLEDIFAQIRPLYEQLHAYVRFRLREKYGDGVVSERGPIPMHLLGNMWGQTWSEVAPISVSISEQKLLDVTDEMVKQGYTAALDV</sequence>
<keyword evidence="3 7" id="KW-1015">Disulfide bond</keyword>
<dbReference type="GO" id="GO:0005615">
    <property type="term" value="C:extracellular space"/>
    <property type="evidence" value="ECO:0007669"/>
    <property type="project" value="TreeGrafter"/>
</dbReference>
<evidence type="ECO:0000256" key="10">
    <source>
        <dbReference type="SAM" id="SignalP"/>
    </source>
</evidence>
<dbReference type="InterPro" id="IPR001548">
    <property type="entry name" value="Peptidase_M2"/>
</dbReference>
<dbReference type="PANTHER" id="PTHR10514">
    <property type="entry name" value="ANGIOTENSIN-CONVERTING ENZYME"/>
    <property type="match status" value="1"/>
</dbReference>
<evidence type="ECO:0000256" key="1">
    <source>
        <dbReference type="ARBA" id="ARBA00008139"/>
    </source>
</evidence>
<evidence type="ECO:0000256" key="5">
    <source>
        <dbReference type="PIRSR" id="PIRSR601548-10"/>
    </source>
</evidence>
<dbReference type="SUPFAM" id="SSF55486">
    <property type="entry name" value="Metalloproteases ('zincins'), catalytic domain"/>
    <property type="match status" value="1"/>
</dbReference>
<feature type="binding site" evidence="6">
    <location>
        <position position="221"/>
    </location>
    <ligand>
        <name>chloride</name>
        <dbReference type="ChEBI" id="CHEBI:17996"/>
        <label>1</label>
    </ligand>
</feature>
<accession>A0A1B1V3J0</accession>
<dbReference type="Pfam" id="PF01401">
    <property type="entry name" value="Peptidase_M2"/>
    <property type="match status" value="1"/>
</dbReference>
<keyword evidence="9" id="KW-0645">Protease</keyword>
<feature type="signal peptide" evidence="10">
    <location>
        <begin position="1"/>
        <end position="21"/>
    </location>
</feature>
<keyword evidence="9" id="KW-0378">Hydrolase</keyword>
<comment type="cofactor">
    <cofactor evidence="9">
        <name>Zn(2+)</name>
        <dbReference type="ChEBI" id="CHEBI:29105"/>
    </cofactor>
    <text evidence="9">Binds 1 zinc ion per subunit.</text>
</comment>
<reference evidence="11" key="1">
    <citation type="journal article" date="2016" name="PLoS Negl. Trop. Dis.">
        <title>Molecular Diversity between Salivary Proteins from New World and Old World Sand Flies with Emphasis on Bichromomyia olmeca, the Sand Fly Vector of Leishmania mexicana in Mesoamerica.</title>
        <authorList>
            <person name="Abdeladhim M."/>
            <person name="V Coutinho-Abreu I."/>
            <person name="Townsend S."/>
            <person name="Pasos-Pinto S."/>
            <person name="Sanchez L."/>
            <person name="Rasouli M."/>
            <person name="B Guimaraes-Costa A."/>
            <person name="Aslan H."/>
            <person name="Francischetti I.M."/>
            <person name="Oliveira F."/>
            <person name="Becker I."/>
            <person name="Kamhawi S."/>
            <person name="Ribeiro J.M."/>
            <person name="Jochim R.C."/>
            <person name="Valenzuela J.G."/>
        </authorList>
    </citation>
    <scope>NUCLEOTIDE SEQUENCE</scope>
    <source>
        <tissue evidence="11">Salivary gland</tissue>
    </source>
</reference>
<evidence type="ECO:0000256" key="9">
    <source>
        <dbReference type="RuleBase" id="RU361144"/>
    </source>
</evidence>
<evidence type="ECO:0000313" key="11">
    <source>
        <dbReference type="EMBL" id="ANW11475.1"/>
    </source>
</evidence>
<feature type="chain" id="PRO_5008531043" description="Angiotensin-converting enzyme" evidence="10">
    <location>
        <begin position="22"/>
        <end position="313"/>
    </location>
</feature>